<accession>A0AA41RTE2</accession>
<evidence type="ECO:0000313" key="2">
    <source>
        <dbReference type="Proteomes" id="UP001177140"/>
    </source>
</evidence>
<comment type="caution">
    <text evidence="1">The sequence shown here is derived from an EMBL/GenBank/DDBJ whole genome shotgun (WGS) entry which is preliminary data.</text>
</comment>
<name>A0AA41RTE2_PAPNU</name>
<proteinExistence type="predicted"/>
<dbReference type="EMBL" id="JAJJMA010056467">
    <property type="protein sequence ID" value="MCL7026422.1"/>
    <property type="molecule type" value="Genomic_DNA"/>
</dbReference>
<dbReference type="Proteomes" id="UP001177140">
    <property type="component" value="Unassembled WGS sequence"/>
</dbReference>
<dbReference type="InterPro" id="IPR016181">
    <property type="entry name" value="Acyl_CoA_acyltransferase"/>
</dbReference>
<evidence type="ECO:0008006" key="3">
    <source>
        <dbReference type="Google" id="ProtNLM"/>
    </source>
</evidence>
<sequence length="144" mass="16240">MTTVRKFCCNDLLDITPILIDQFATTHDKSLKQGSLSWYLNYIAEFDDYFLVTTSPGDRISGYCTSRIEVITEPEEKTKGMIITHVAVYDRYLGAEVAGILVHAVYKSSELIDKVTCFNILPSTNLNFTSLEEMLAGTGYEIYL</sequence>
<gene>
    <name evidence="1" type="ORF">MKW94_024838</name>
</gene>
<dbReference type="AlphaFoldDB" id="A0AA41RTE2"/>
<protein>
    <recommendedName>
        <fullName evidence="3">N-acetyltransferase domain-containing protein</fullName>
    </recommendedName>
</protein>
<dbReference type="Gene3D" id="3.40.630.30">
    <property type="match status" value="1"/>
</dbReference>
<keyword evidence="2" id="KW-1185">Reference proteome</keyword>
<evidence type="ECO:0000313" key="1">
    <source>
        <dbReference type="EMBL" id="MCL7026422.1"/>
    </source>
</evidence>
<organism evidence="1 2">
    <name type="scientific">Papaver nudicaule</name>
    <name type="common">Iceland poppy</name>
    <dbReference type="NCBI Taxonomy" id="74823"/>
    <lineage>
        <taxon>Eukaryota</taxon>
        <taxon>Viridiplantae</taxon>
        <taxon>Streptophyta</taxon>
        <taxon>Embryophyta</taxon>
        <taxon>Tracheophyta</taxon>
        <taxon>Spermatophyta</taxon>
        <taxon>Magnoliopsida</taxon>
        <taxon>Ranunculales</taxon>
        <taxon>Papaveraceae</taxon>
        <taxon>Papaveroideae</taxon>
        <taxon>Papaver</taxon>
    </lineage>
</organism>
<reference evidence="1" key="1">
    <citation type="submission" date="2022-03" db="EMBL/GenBank/DDBJ databases">
        <title>A functionally conserved STORR gene fusion in Papaver species that diverged 16.8 million years ago.</title>
        <authorList>
            <person name="Catania T."/>
        </authorList>
    </citation>
    <scope>NUCLEOTIDE SEQUENCE</scope>
    <source>
        <strain evidence="1">S-191538</strain>
    </source>
</reference>
<dbReference type="SUPFAM" id="SSF55729">
    <property type="entry name" value="Acyl-CoA N-acyltransferases (Nat)"/>
    <property type="match status" value="1"/>
</dbReference>